<feature type="transmembrane region" description="Helical" evidence="2">
    <location>
        <begin position="369"/>
        <end position="391"/>
    </location>
</feature>
<reference evidence="3" key="2">
    <citation type="submission" date="2021-04" db="EMBL/GenBank/DDBJ databases">
        <authorList>
            <person name="Podell S."/>
        </authorList>
    </citation>
    <scope>NUCLEOTIDE SEQUENCE</scope>
    <source>
        <strain evidence="3">Hildebrandi</strain>
    </source>
</reference>
<dbReference type="Proteomes" id="UP000693970">
    <property type="component" value="Unassembled WGS sequence"/>
</dbReference>
<accession>A0A9K3LB68</accession>
<feature type="compositionally biased region" description="Basic residues" evidence="1">
    <location>
        <begin position="135"/>
        <end position="146"/>
    </location>
</feature>
<feature type="region of interest" description="Disordered" evidence="1">
    <location>
        <begin position="623"/>
        <end position="733"/>
    </location>
</feature>
<dbReference type="AlphaFoldDB" id="A0A9K3LB68"/>
<gene>
    <name evidence="3" type="ORF">IV203_015337</name>
</gene>
<protein>
    <submittedName>
        <fullName evidence="3">Uncharacterized protein</fullName>
    </submittedName>
</protein>
<feature type="transmembrane region" description="Helical" evidence="2">
    <location>
        <begin position="470"/>
        <end position="490"/>
    </location>
</feature>
<feature type="compositionally biased region" description="Basic residues" evidence="1">
    <location>
        <begin position="22"/>
        <end position="31"/>
    </location>
</feature>
<feature type="compositionally biased region" description="Polar residues" evidence="1">
    <location>
        <begin position="695"/>
        <end position="704"/>
    </location>
</feature>
<sequence>MGSGKKKKGSSEDYSDEERRKKESKKRSAKERKRELEAMYGSQPVPPTQARPENNRMASSLPTDLDGPVSPRERKKSTKAKKRTGATAMEDNEQSFAVHDLVQRRPNMTRVASKKETAVLEQSFEVEELVEIRHRSPSPRPPKHKKGGAESLHGRGQYLKKENSGRPQMKRGRSTDRSGMLQSQHSSRPAMGRSGSEKLPTRSLSRTSSSRRGRSLDRAGLGIGLEEGSTRRGLRPVLSSQLSRPTLRSQHSSRPALNSQISRSRSMSRSRDGNLSGSIVYDGHANVAVIVPGAARPGVITGGRRGRNIRRFLPRKKIEQKPSRSIVVIWLIVASELGFDFGTTVIAFLSFLEEDTCCGQPISLGPLPIGVTVPFLLLILTELALLVRAIVLTLWPSLLVGSDDDTETDDLEDPGRKDKRRSSLMRCCCRFFRWKISILLQLMNVLILLNPFFGCIIAWILMYQTDETEAFVVLGLEGGSLILHFVSVWLEGSYRTCKDIAINLIPVIPFFVSIGLVTYYLKQGGVCYLVEERVFKFTGCEVCNITGVLEPCPAGTSFLDEITDLDSFDKFRDKVLERTDQGTYCSVERSFCFYSYDDGQVPPVNGLDSTNYPTEFLLTEAVTSTPSAAPGDTTDVVATPEEDEPDQEITIAPTNPPETFVPTRASVPPTSISTDPPTVAPAPDPTRNPTPVPSTSPVEEQQVPSPGAGEGGSDGFNMDEIGSDGFDPNDLFG</sequence>
<reference evidence="3" key="1">
    <citation type="journal article" date="2021" name="Sci. Rep.">
        <title>Diploid genomic architecture of Nitzschia inconspicua, an elite biomass production diatom.</title>
        <authorList>
            <person name="Oliver A."/>
            <person name="Podell S."/>
            <person name="Pinowska A."/>
            <person name="Traller J.C."/>
            <person name="Smith S.R."/>
            <person name="McClure R."/>
            <person name="Beliaev A."/>
            <person name="Bohutskyi P."/>
            <person name="Hill E.A."/>
            <person name="Rabines A."/>
            <person name="Zheng H."/>
            <person name="Allen L.Z."/>
            <person name="Kuo A."/>
            <person name="Grigoriev I.V."/>
            <person name="Allen A.E."/>
            <person name="Hazlebeck D."/>
            <person name="Allen E.E."/>
        </authorList>
    </citation>
    <scope>NUCLEOTIDE SEQUENCE</scope>
    <source>
        <strain evidence="3">Hildebrandi</strain>
    </source>
</reference>
<evidence type="ECO:0000313" key="3">
    <source>
        <dbReference type="EMBL" id="KAG7358748.1"/>
    </source>
</evidence>
<dbReference type="EMBL" id="JAGRRH010000014">
    <property type="protein sequence ID" value="KAG7358748.1"/>
    <property type="molecule type" value="Genomic_DNA"/>
</dbReference>
<feature type="transmembrane region" description="Helical" evidence="2">
    <location>
        <begin position="325"/>
        <end position="349"/>
    </location>
</feature>
<feature type="compositionally biased region" description="Basic residues" evidence="1">
    <location>
        <begin position="73"/>
        <end position="84"/>
    </location>
</feature>
<keyword evidence="2" id="KW-0812">Transmembrane</keyword>
<organism evidence="3 4">
    <name type="scientific">Nitzschia inconspicua</name>
    <dbReference type="NCBI Taxonomy" id="303405"/>
    <lineage>
        <taxon>Eukaryota</taxon>
        <taxon>Sar</taxon>
        <taxon>Stramenopiles</taxon>
        <taxon>Ochrophyta</taxon>
        <taxon>Bacillariophyta</taxon>
        <taxon>Bacillariophyceae</taxon>
        <taxon>Bacillariophycidae</taxon>
        <taxon>Bacillariales</taxon>
        <taxon>Bacillariaceae</taxon>
        <taxon>Nitzschia</taxon>
    </lineage>
</organism>
<feature type="transmembrane region" description="Helical" evidence="2">
    <location>
        <begin position="442"/>
        <end position="464"/>
    </location>
</feature>
<evidence type="ECO:0000256" key="2">
    <source>
        <dbReference type="SAM" id="Phobius"/>
    </source>
</evidence>
<feature type="region of interest" description="Disordered" evidence="1">
    <location>
        <begin position="1"/>
        <end position="95"/>
    </location>
</feature>
<feature type="compositionally biased region" description="Polar residues" evidence="1">
    <location>
        <begin position="238"/>
        <end position="261"/>
    </location>
</feature>
<feature type="transmembrane region" description="Helical" evidence="2">
    <location>
        <begin position="502"/>
        <end position="521"/>
    </location>
</feature>
<dbReference type="OrthoDB" id="52912at2759"/>
<feature type="region of interest" description="Disordered" evidence="1">
    <location>
        <begin position="131"/>
        <end position="275"/>
    </location>
</feature>
<evidence type="ECO:0000313" key="4">
    <source>
        <dbReference type="Proteomes" id="UP000693970"/>
    </source>
</evidence>
<keyword evidence="2" id="KW-1133">Transmembrane helix</keyword>
<name>A0A9K3LB68_9STRA</name>
<keyword evidence="2" id="KW-0472">Membrane</keyword>
<evidence type="ECO:0000256" key="1">
    <source>
        <dbReference type="SAM" id="MobiDB-lite"/>
    </source>
</evidence>
<proteinExistence type="predicted"/>
<comment type="caution">
    <text evidence="3">The sequence shown here is derived from an EMBL/GenBank/DDBJ whole genome shotgun (WGS) entry which is preliminary data.</text>
</comment>
<feature type="compositionally biased region" description="Pro residues" evidence="1">
    <location>
        <begin position="678"/>
        <end position="694"/>
    </location>
</feature>
<keyword evidence="4" id="KW-1185">Reference proteome</keyword>